<feature type="domain" description="Large ribosomal subunit protein uL6 alpha-beta" evidence="9">
    <location>
        <begin position="46"/>
        <end position="120"/>
    </location>
</feature>
<dbReference type="SUPFAM" id="SSF56053">
    <property type="entry name" value="Ribosomal protein L6"/>
    <property type="match status" value="2"/>
</dbReference>
<evidence type="ECO:0000256" key="7">
    <source>
        <dbReference type="ARBA" id="ARBA00069416"/>
    </source>
</evidence>
<comment type="function">
    <text evidence="6">Component of the mitochondrial ribosome (mitoribosome), a dedicated translation machinery responsible for the synthesis of mitochondrial genome-encoded proteins, including at least some of the essential transmembrane subunits of the mitochondrial respiratory chain. The mitoribosomes are attached to the mitochondrial inner membrane and translation products are cotranslationally integrated into the membrane.</text>
</comment>
<dbReference type="GO" id="GO:0019843">
    <property type="term" value="F:rRNA binding"/>
    <property type="evidence" value="ECO:0007669"/>
    <property type="project" value="UniProtKB-KW"/>
</dbReference>
<dbReference type="InterPro" id="IPR000702">
    <property type="entry name" value="Ribosomal_uL6-like"/>
</dbReference>
<dbReference type="InterPro" id="IPR019906">
    <property type="entry name" value="Ribosomal_uL6_bac-type"/>
</dbReference>
<dbReference type="Proteomes" id="UP001212411">
    <property type="component" value="Chromosome 2"/>
</dbReference>
<dbReference type="PANTHER" id="PTHR11655:SF14">
    <property type="entry name" value="LARGE RIBOSOMAL SUBUNIT PROTEIN UL6M"/>
    <property type="match status" value="1"/>
</dbReference>
<keyword evidence="11" id="KW-1185">Reference proteome</keyword>
<dbReference type="Gene3D" id="3.90.930.12">
    <property type="entry name" value="Ribosomal protein L6, alpha-beta domain"/>
    <property type="match status" value="2"/>
</dbReference>
<evidence type="ECO:0000256" key="3">
    <source>
        <dbReference type="ARBA" id="ARBA00022884"/>
    </source>
</evidence>
<proteinExistence type="inferred from homology"/>
<sequence>MKLFSPTTISASNLMTRFLPFCRSTSRFSTSSFNPSYVGKQSILLPKDVQIQLRKQILEVSGPNGQLQQNFPKYLRLRQENDSIKIEIASKSRDDLSKKQLAMWGTTRALLGNNVKGVSEPWQSLVKLLGVGYRASVEGNNILLKVGFANAVSVQIPPEVQVENPSPTSLVLSGIDKQKVTQLAAKIRSFKKPEPYKGKGIYVDGENIQLKNKRNIS</sequence>
<dbReference type="FunFam" id="3.90.930.12:FF:000006">
    <property type="entry name" value="50S ribosomal protein L6"/>
    <property type="match status" value="1"/>
</dbReference>
<keyword evidence="3" id="KW-0694">RNA-binding</keyword>
<name>A0AAF0AWB1_9SCHI</name>
<comment type="similarity">
    <text evidence="1 8">Belongs to the universal ribosomal protein uL6 family.</text>
</comment>
<evidence type="ECO:0000256" key="1">
    <source>
        <dbReference type="ARBA" id="ARBA00009356"/>
    </source>
</evidence>
<dbReference type="InterPro" id="IPR036789">
    <property type="entry name" value="Ribosomal_uL6-like_a/b-dom_sf"/>
</dbReference>
<dbReference type="EMBL" id="CP115612">
    <property type="protein sequence ID" value="WBW74461.1"/>
    <property type="molecule type" value="Genomic_DNA"/>
</dbReference>
<dbReference type="NCBIfam" id="TIGR03654">
    <property type="entry name" value="L6_bact"/>
    <property type="match status" value="1"/>
</dbReference>
<accession>A0AAF0AWB1</accession>
<dbReference type="PROSITE" id="PS00525">
    <property type="entry name" value="RIBOSOMAL_L6_1"/>
    <property type="match status" value="1"/>
</dbReference>
<organism evidence="10 11">
    <name type="scientific">Schizosaccharomyces osmophilus</name>
    <dbReference type="NCBI Taxonomy" id="2545709"/>
    <lineage>
        <taxon>Eukaryota</taxon>
        <taxon>Fungi</taxon>
        <taxon>Dikarya</taxon>
        <taxon>Ascomycota</taxon>
        <taxon>Taphrinomycotina</taxon>
        <taxon>Schizosaccharomycetes</taxon>
        <taxon>Schizosaccharomycetales</taxon>
        <taxon>Schizosaccharomycetaceae</taxon>
        <taxon>Schizosaccharomyces</taxon>
    </lineage>
</organism>
<dbReference type="GO" id="GO:0006412">
    <property type="term" value="P:translation"/>
    <property type="evidence" value="ECO:0007669"/>
    <property type="project" value="InterPro"/>
</dbReference>
<dbReference type="RefSeq" id="XP_056038704.1">
    <property type="nucleotide sequence ID" value="XM_056182373.1"/>
</dbReference>
<dbReference type="PRINTS" id="PR00059">
    <property type="entry name" value="RIBOSOMALL6"/>
</dbReference>
<dbReference type="GO" id="GO:0005762">
    <property type="term" value="C:mitochondrial large ribosomal subunit"/>
    <property type="evidence" value="ECO:0007669"/>
    <property type="project" value="TreeGrafter"/>
</dbReference>
<dbReference type="PANTHER" id="PTHR11655">
    <property type="entry name" value="60S/50S RIBOSOMAL PROTEIN L6/L9"/>
    <property type="match status" value="1"/>
</dbReference>
<evidence type="ECO:0000256" key="6">
    <source>
        <dbReference type="ARBA" id="ARBA00037226"/>
    </source>
</evidence>
<gene>
    <name evidence="10" type="primary">mrpl6</name>
    <name evidence="10" type="ORF">SOMG_03583</name>
</gene>
<dbReference type="Pfam" id="PF00347">
    <property type="entry name" value="Ribosomal_L6"/>
    <property type="match status" value="2"/>
</dbReference>
<evidence type="ECO:0000259" key="9">
    <source>
        <dbReference type="Pfam" id="PF00347"/>
    </source>
</evidence>
<protein>
    <recommendedName>
        <fullName evidence="7">Large ribosomal subunit protein uL6m</fullName>
    </recommendedName>
</protein>
<dbReference type="GO" id="GO:0003735">
    <property type="term" value="F:structural constituent of ribosome"/>
    <property type="evidence" value="ECO:0007669"/>
    <property type="project" value="InterPro"/>
</dbReference>
<evidence type="ECO:0000256" key="4">
    <source>
        <dbReference type="ARBA" id="ARBA00022980"/>
    </source>
</evidence>
<feature type="domain" description="Large ribosomal subunit protein uL6 alpha-beta" evidence="9">
    <location>
        <begin position="130"/>
        <end position="201"/>
    </location>
</feature>
<evidence type="ECO:0000313" key="10">
    <source>
        <dbReference type="EMBL" id="WBW74461.1"/>
    </source>
</evidence>
<dbReference type="AlphaFoldDB" id="A0AAF0AWB1"/>
<dbReference type="PIRSF" id="PIRSF002162">
    <property type="entry name" value="Ribosomal_L6"/>
    <property type="match status" value="1"/>
</dbReference>
<evidence type="ECO:0000256" key="8">
    <source>
        <dbReference type="RuleBase" id="RU003869"/>
    </source>
</evidence>
<dbReference type="GeneID" id="80877062"/>
<dbReference type="InterPro" id="IPR002358">
    <property type="entry name" value="Ribosomal_uL6_CS"/>
</dbReference>
<evidence type="ECO:0000256" key="5">
    <source>
        <dbReference type="ARBA" id="ARBA00023274"/>
    </source>
</evidence>
<dbReference type="KEGG" id="som:SOMG_03583"/>
<reference evidence="10 11" key="1">
    <citation type="journal article" date="2023" name="G3 (Bethesda)">
        <title>A high-quality reference genome for the fission yeast Schizosaccharomyces osmophilus.</title>
        <authorList>
            <person name="Jia G.S."/>
            <person name="Zhang W.C."/>
            <person name="Liang Y."/>
            <person name="Liu X.H."/>
            <person name="Rhind N."/>
            <person name="Pidoux A."/>
            <person name="Brysch-Herzberg M."/>
            <person name="Du L.L."/>
        </authorList>
    </citation>
    <scope>NUCLEOTIDE SEQUENCE [LARGE SCALE GENOMIC DNA]</scope>
    <source>
        <strain evidence="10 11">CBS 15793</strain>
    </source>
</reference>
<keyword evidence="2" id="KW-0699">rRNA-binding</keyword>
<dbReference type="InterPro" id="IPR020040">
    <property type="entry name" value="Ribosomal_uL6_a/b-dom"/>
</dbReference>
<evidence type="ECO:0000256" key="2">
    <source>
        <dbReference type="ARBA" id="ARBA00022730"/>
    </source>
</evidence>
<evidence type="ECO:0000313" key="11">
    <source>
        <dbReference type="Proteomes" id="UP001212411"/>
    </source>
</evidence>
<keyword evidence="4 8" id="KW-0689">Ribosomal protein</keyword>
<keyword evidence="5 8" id="KW-0687">Ribonucleoprotein</keyword>